<feature type="transmembrane region" description="Helical" evidence="6">
    <location>
        <begin position="437"/>
        <end position="458"/>
    </location>
</feature>
<comment type="subcellular location">
    <subcellularLocation>
        <location evidence="1">Membrane</location>
        <topology evidence="1">Multi-pass membrane protein</topology>
    </subcellularLocation>
</comment>
<accession>A0ABD2J525</accession>
<feature type="transmembrane region" description="Helical" evidence="6">
    <location>
        <begin position="169"/>
        <end position="191"/>
    </location>
</feature>
<dbReference type="AlphaFoldDB" id="A0ABD2J525"/>
<dbReference type="EMBL" id="JBICBT010001137">
    <property type="protein sequence ID" value="KAL3081288.1"/>
    <property type="molecule type" value="Genomic_DNA"/>
</dbReference>
<dbReference type="GO" id="GO:0016020">
    <property type="term" value="C:membrane"/>
    <property type="evidence" value="ECO:0007669"/>
    <property type="project" value="UniProtKB-SubCell"/>
</dbReference>
<reference evidence="8 9" key="1">
    <citation type="submission" date="2024-10" db="EMBL/GenBank/DDBJ databases">
        <authorList>
            <person name="Kim D."/>
        </authorList>
    </citation>
    <scope>NUCLEOTIDE SEQUENCE [LARGE SCALE GENOMIC DNA]</scope>
    <source>
        <strain evidence="8">BH-2024</strain>
    </source>
</reference>
<dbReference type="PANTHER" id="PTHR22950:SF343">
    <property type="entry name" value="AMINO ACID TRANSPORTER SKAT-1-RELATED"/>
    <property type="match status" value="1"/>
</dbReference>
<evidence type="ECO:0000259" key="7">
    <source>
        <dbReference type="Pfam" id="PF01490"/>
    </source>
</evidence>
<feature type="transmembrane region" description="Helical" evidence="6">
    <location>
        <begin position="363"/>
        <end position="384"/>
    </location>
</feature>
<feature type="region of interest" description="Disordered" evidence="5">
    <location>
        <begin position="1"/>
        <end position="31"/>
    </location>
</feature>
<sequence length="463" mass="51510">METLSISLQQGQEVQQNETNSVSTSSTDSNDIQALVRPSAPRQGDVISPHRAVLTLSKSMFNAGCFSLPYAWMLGGKWVSLALTFVIAGFNWYGNHILVRSSQHLAKKSGVASLDYGHFAKRVCDYSELPFLRRHSKRIMYVVNITILFYQLGMCAVAILFIADNMVHMLGSWLGNSTTLMATIAIVFIIFTNMFTEMRVISVFAAVSSVFFLLGAGVIMQFTLTQPSKWDELPAYTNFTDTVIFIGMSMYAFEGQTMILPIENKLATPEDFLDNFGVLPTTMCLCTFFMIAIGFFGYNGFGTSVRETITVNVPHTGLYSAVNAFLCIQSMLGHSIAMYVVFDMFYKGFRRKFTARFPNVPSLVVDKGFRVGWVFLTYLMAILIPRLAVMIPLVGVTSGTLCALVYPPFFQIVTFWSDWKLNMSPVRRAFLIGRNCFVIILGFFAIGAGVAANVLQILNPPPS</sequence>
<evidence type="ECO:0000313" key="9">
    <source>
        <dbReference type="Proteomes" id="UP001620626"/>
    </source>
</evidence>
<name>A0ABD2J525_9BILA</name>
<gene>
    <name evidence="8" type="ORF">niasHT_039765</name>
</gene>
<evidence type="ECO:0000256" key="1">
    <source>
        <dbReference type="ARBA" id="ARBA00004141"/>
    </source>
</evidence>
<evidence type="ECO:0000313" key="8">
    <source>
        <dbReference type="EMBL" id="KAL3081288.1"/>
    </source>
</evidence>
<dbReference type="InterPro" id="IPR013057">
    <property type="entry name" value="AA_transpt_TM"/>
</dbReference>
<keyword evidence="3 6" id="KW-1133">Transmembrane helix</keyword>
<proteinExistence type="predicted"/>
<dbReference type="Pfam" id="PF01490">
    <property type="entry name" value="Aa_trans"/>
    <property type="match status" value="1"/>
</dbReference>
<dbReference type="Proteomes" id="UP001620626">
    <property type="component" value="Unassembled WGS sequence"/>
</dbReference>
<keyword evidence="2 6" id="KW-0812">Transmembrane</keyword>
<comment type="caution">
    <text evidence="8">The sequence shown here is derived from an EMBL/GenBank/DDBJ whole genome shotgun (WGS) entry which is preliminary data.</text>
</comment>
<feature type="transmembrane region" description="Helical" evidence="6">
    <location>
        <begin position="235"/>
        <end position="253"/>
    </location>
</feature>
<dbReference type="PANTHER" id="PTHR22950">
    <property type="entry name" value="AMINO ACID TRANSPORTER"/>
    <property type="match status" value="1"/>
</dbReference>
<organism evidence="8 9">
    <name type="scientific">Heterodera trifolii</name>
    <dbReference type="NCBI Taxonomy" id="157864"/>
    <lineage>
        <taxon>Eukaryota</taxon>
        <taxon>Metazoa</taxon>
        <taxon>Ecdysozoa</taxon>
        <taxon>Nematoda</taxon>
        <taxon>Chromadorea</taxon>
        <taxon>Rhabditida</taxon>
        <taxon>Tylenchina</taxon>
        <taxon>Tylenchomorpha</taxon>
        <taxon>Tylenchoidea</taxon>
        <taxon>Heteroderidae</taxon>
        <taxon>Heteroderinae</taxon>
        <taxon>Heterodera</taxon>
    </lineage>
</organism>
<feature type="transmembrane region" description="Helical" evidence="6">
    <location>
        <begin position="139"/>
        <end position="163"/>
    </location>
</feature>
<feature type="compositionally biased region" description="Polar residues" evidence="5">
    <location>
        <begin position="1"/>
        <end position="18"/>
    </location>
</feature>
<feature type="transmembrane region" description="Helical" evidence="6">
    <location>
        <begin position="273"/>
        <end position="298"/>
    </location>
</feature>
<feature type="domain" description="Amino acid transporter transmembrane" evidence="7">
    <location>
        <begin position="47"/>
        <end position="450"/>
    </location>
</feature>
<evidence type="ECO:0000256" key="3">
    <source>
        <dbReference type="ARBA" id="ARBA00022989"/>
    </source>
</evidence>
<feature type="compositionally biased region" description="Low complexity" evidence="5">
    <location>
        <begin position="19"/>
        <end position="31"/>
    </location>
</feature>
<evidence type="ECO:0000256" key="4">
    <source>
        <dbReference type="ARBA" id="ARBA00023136"/>
    </source>
</evidence>
<keyword evidence="4 6" id="KW-0472">Membrane</keyword>
<feature type="transmembrane region" description="Helical" evidence="6">
    <location>
        <begin position="203"/>
        <end position="223"/>
    </location>
</feature>
<feature type="transmembrane region" description="Helical" evidence="6">
    <location>
        <begin position="78"/>
        <end position="99"/>
    </location>
</feature>
<evidence type="ECO:0000256" key="2">
    <source>
        <dbReference type="ARBA" id="ARBA00022692"/>
    </source>
</evidence>
<evidence type="ECO:0000256" key="5">
    <source>
        <dbReference type="SAM" id="MobiDB-lite"/>
    </source>
</evidence>
<feature type="transmembrane region" description="Helical" evidence="6">
    <location>
        <begin position="390"/>
        <end position="416"/>
    </location>
</feature>
<protein>
    <recommendedName>
        <fullName evidence="7">Amino acid transporter transmembrane domain-containing protein</fullName>
    </recommendedName>
</protein>
<evidence type="ECO:0000256" key="6">
    <source>
        <dbReference type="SAM" id="Phobius"/>
    </source>
</evidence>
<keyword evidence="9" id="KW-1185">Reference proteome</keyword>
<feature type="transmembrane region" description="Helical" evidence="6">
    <location>
        <begin position="318"/>
        <end position="342"/>
    </location>
</feature>